<gene>
    <name evidence="1" type="ORF">PM3016_6894</name>
</gene>
<sequence length="33" mass="4047">MNKDPRCVWERKNDKNCFYLRVREIKSDTVTNS</sequence>
<evidence type="ECO:0000313" key="2">
    <source>
        <dbReference type="Proteomes" id="UP000007523"/>
    </source>
</evidence>
<dbReference type="Proteomes" id="UP000007523">
    <property type="component" value="Chromosome"/>
</dbReference>
<reference evidence="1 2" key="1">
    <citation type="journal article" date="2012" name="J. Bacteriol.">
        <title>Complete Genome Sequence of Paenibacillus mucilaginosus 3016, a Bacterium Functional as Microbial Fertilizer.</title>
        <authorList>
            <person name="Ma M."/>
            <person name="Wang Z."/>
            <person name="Li L."/>
            <person name="Jiang X."/>
            <person name="Guan D."/>
            <person name="Cao F."/>
            <person name="Chen H."/>
            <person name="Wang X."/>
            <person name="Shen D."/>
            <person name="Du B."/>
            <person name="Li J."/>
        </authorList>
    </citation>
    <scope>NUCLEOTIDE SEQUENCE [LARGE SCALE GENOMIC DNA]</scope>
    <source>
        <strain evidence="1 2">3016</strain>
    </source>
</reference>
<dbReference type="HOGENOM" id="CLU_3383001_0_0_9"/>
<dbReference type="KEGG" id="pmq:PM3016_6894"/>
<keyword evidence="2" id="KW-1185">Reference proteome</keyword>
<protein>
    <submittedName>
        <fullName evidence="1">Uncharacterized protein</fullName>
    </submittedName>
</protein>
<accession>H6NQM4</accession>
<dbReference type="AlphaFoldDB" id="H6NQM4"/>
<proteinExistence type="predicted"/>
<name>H6NQM4_9BACL</name>
<evidence type="ECO:0000313" key="1">
    <source>
        <dbReference type="EMBL" id="AFC33492.1"/>
    </source>
</evidence>
<dbReference type="EMBL" id="CP003235">
    <property type="protein sequence ID" value="AFC33492.1"/>
    <property type="molecule type" value="Genomic_DNA"/>
</dbReference>
<organism evidence="1 2">
    <name type="scientific">Paenibacillus mucilaginosus 3016</name>
    <dbReference type="NCBI Taxonomy" id="1116391"/>
    <lineage>
        <taxon>Bacteria</taxon>
        <taxon>Bacillati</taxon>
        <taxon>Bacillota</taxon>
        <taxon>Bacilli</taxon>
        <taxon>Bacillales</taxon>
        <taxon>Paenibacillaceae</taxon>
        <taxon>Paenibacillus</taxon>
    </lineage>
</organism>